<evidence type="ECO:0000256" key="11">
    <source>
        <dbReference type="ARBA" id="ARBA00023141"/>
    </source>
</evidence>
<dbReference type="PANTHER" id="PTHR11236:SF48">
    <property type="entry name" value="ISOCHORISMATE SYNTHASE MENF"/>
    <property type="match status" value="1"/>
</dbReference>
<name>A0A2M9YF99_9LEPT</name>
<evidence type="ECO:0000256" key="2">
    <source>
        <dbReference type="ARBA" id="ARBA00004873"/>
    </source>
</evidence>
<dbReference type="AlphaFoldDB" id="A0A2M9YF99"/>
<dbReference type="NCBIfam" id="TIGR00564">
    <property type="entry name" value="trpE_most"/>
    <property type="match status" value="1"/>
</dbReference>
<dbReference type="PRINTS" id="PR00095">
    <property type="entry name" value="ANTSNTHASEI"/>
</dbReference>
<evidence type="ECO:0000313" key="19">
    <source>
        <dbReference type="Proteomes" id="UP000231926"/>
    </source>
</evidence>
<evidence type="ECO:0000256" key="10">
    <source>
        <dbReference type="ARBA" id="ARBA00022842"/>
    </source>
</evidence>
<dbReference type="OrthoDB" id="9803598at2"/>
<evidence type="ECO:0000256" key="12">
    <source>
        <dbReference type="ARBA" id="ARBA00023239"/>
    </source>
</evidence>
<dbReference type="SUPFAM" id="SSF56322">
    <property type="entry name" value="ADC synthase"/>
    <property type="match status" value="1"/>
</dbReference>
<evidence type="ECO:0000256" key="6">
    <source>
        <dbReference type="ARBA" id="ARBA00020653"/>
    </source>
</evidence>
<evidence type="ECO:0000259" key="17">
    <source>
        <dbReference type="Pfam" id="PF04715"/>
    </source>
</evidence>
<keyword evidence="19" id="KW-1185">Reference proteome</keyword>
<accession>A0A2M9YF99</accession>
<keyword evidence="8 15" id="KW-0479">Metal-binding</keyword>
<dbReference type="Proteomes" id="UP000231926">
    <property type="component" value="Unassembled WGS sequence"/>
</dbReference>
<evidence type="ECO:0000256" key="8">
    <source>
        <dbReference type="ARBA" id="ARBA00022723"/>
    </source>
</evidence>
<dbReference type="GO" id="GO:0000162">
    <property type="term" value="P:L-tryptophan biosynthetic process"/>
    <property type="evidence" value="ECO:0007669"/>
    <property type="project" value="UniProtKB-UniPathway"/>
</dbReference>
<evidence type="ECO:0000256" key="15">
    <source>
        <dbReference type="RuleBase" id="RU364045"/>
    </source>
</evidence>
<comment type="pathway">
    <text evidence="2 15">Amino-acid biosynthesis; L-tryptophan biosynthesis; L-tryptophan from chorismate: step 1/5.</text>
</comment>
<dbReference type="InterPro" id="IPR006805">
    <property type="entry name" value="Anth_synth_I_N"/>
</dbReference>
<keyword evidence="12 15" id="KW-0456">Lyase</keyword>
<evidence type="ECO:0000256" key="7">
    <source>
        <dbReference type="ARBA" id="ARBA00022605"/>
    </source>
</evidence>
<evidence type="ECO:0000313" key="18">
    <source>
        <dbReference type="EMBL" id="PJZ50222.1"/>
    </source>
</evidence>
<evidence type="ECO:0000256" key="9">
    <source>
        <dbReference type="ARBA" id="ARBA00022822"/>
    </source>
</evidence>
<dbReference type="InterPro" id="IPR005256">
    <property type="entry name" value="Anth_synth_I_PabB"/>
</dbReference>
<dbReference type="EC" id="4.1.3.27" evidence="5 15"/>
<proteinExistence type="inferred from homology"/>
<evidence type="ECO:0000256" key="5">
    <source>
        <dbReference type="ARBA" id="ARBA00012266"/>
    </source>
</evidence>
<dbReference type="InterPro" id="IPR019999">
    <property type="entry name" value="Anth_synth_I-like"/>
</dbReference>
<dbReference type="Pfam" id="PF04715">
    <property type="entry name" value="Anth_synt_I_N"/>
    <property type="match status" value="1"/>
</dbReference>
<gene>
    <name evidence="15 18" type="primary">trpE</name>
    <name evidence="18" type="ORF">CH362_00090</name>
</gene>
<comment type="catalytic activity">
    <reaction evidence="14 15">
        <text>chorismate + L-glutamine = anthranilate + pyruvate + L-glutamate + H(+)</text>
        <dbReference type="Rhea" id="RHEA:21732"/>
        <dbReference type="ChEBI" id="CHEBI:15361"/>
        <dbReference type="ChEBI" id="CHEBI:15378"/>
        <dbReference type="ChEBI" id="CHEBI:16567"/>
        <dbReference type="ChEBI" id="CHEBI:29748"/>
        <dbReference type="ChEBI" id="CHEBI:29985"/>
        <dbReference type="ChEBI" id="CHEBI:58359"/>
        <dbReference type="EC" id="4.1.3.27"/>
    </reaction>
</comment>
<protein>
    <recommendedName>
        <fullName evidence="6 15">Anthranilate synthase component 1</fullName>
        <ecNumber evidence="5 15">4.1.3.27</ecNumber>
    </recommendedName>
</protein>
<keyword evidence="7 15" id="KW-0028">Amino-acid biosynthesis</keyword>
<evidence type="ECO:0000256" key="13">
    <source>
        <dbReference type="ARBA" id="ARBA00025634"/>
    </source>
</evidence>
<comment type="subunit">
    <text evidence="4 15">Heterotetramer consisting of two non-identical subunits: a beta subunit (TrpG) and a large alpha subunit (TrpE).</text>
</comment>
<feature type="domain" description="Anthranilate synthase component I N-terminal" evidence="17">
    <location>
        <begin position="11"/>
        <end position="152"/>
    </location>
</feature>
<dbReference type="GO" id="GO:0046872">
    <property type="term" value="F:metal ion binding"/>
    <property type="evidence" value="ECO:0007669"/>
    <property type="project" value="UniProtKB-KW"/>
</dbReference>
<sequence length="485" mass="54829">MIPVFKQVFLDLETPVSLFAKWGGTEAKHSFLLESVEGGENVGRNSFLGKDPYRLLYGKNGLFYVSKRKEPETEIITYDPLFLLEYSMGDDKYVPDHRLPSFQGGAVGFLSFGAVRYYENIPDTKPEDEPAPDAYFALYDEVLVVDHVDRLLRIVVNARLSEYEDPKACYEATLERIDAIEKEIREGELPGWVKHPLESKEKLEYTPNIPDEDYKKAVQKAKEYIYAGDIFQVVPSRKLEFRPGVPPFQVYRGLRTVNPSPYMYFLKLDDISLVGSSPEIMVKCKDRKTYLRPIAGTRPRGANPEADRLLEENLLADPKEIAEHIMLVDLGRNDLGRVCEAGSVRVEDFKIIEKYSHVMHIVSQCSGILEEEKSVYDLLRATLPAGTVSGAPKIRAMEIIDELERTRRGIYSGALGYISYQGDTDMAIVIRTISFYGEKAFVQAGGGVVYDSSPEGELEETKNKMAALLRAVDFARNGLKGEWNR</sequence>
<evidence type="ECO:0000259" key="16">
    <source>
        <dbReference type="Pfam" id="PF00425"/>
    </source>
</evidence>
<feature type="domain" description="Chorismate-utilising enzyme C-terminal" evidence="16">
    <location>
        <begin position="211"/>
        <end position="464"/>
    </location>
</feature>
<comment type="similarity">
    <text evidence="3 15">Belongs to the anthranilate synthase component I family.</text>
</comment>
<evidence type="ECO:0000256" key="4">
    <source>
        <dbReference type="ARBA" id="ARBA00011575"/>
    </source>
</evidence>
<evidence type="ECO:0000256" key="14">
    <source>
        <dbReference type="ARBA" id="ARBA00047683"/>
    </source>
</evidence>
<keyword evidence="11 15" id="KW-0057">Aromatic amino acid biosynthesis</keyword>
<evidence type="ECO:0000256" key="3">
    <source>
        <dbReference type="ARBA" id="ARBA00009562"/>
    </source>
</evidence>
<organism evidence="18 19">
    <name type="scientific">Leptospira saintgironsiae</name>
    <dbReference type="NCBI Taxonomy" id="2023183"/>
    <lineage>
        <taxon>Bacteria</taxon>
        <taxon>Pseudomonadati</taxon>
        <taxon>Spirochaetota</taxon>
        <taxon>Spirochaetia</taxon>
        <taxon>Leptospirales</taxon>
        <taxon>Leptospiraceae</taxon>
        <taxon>Leptospira</taxon>
    </lineage>
</organism>
<dbReference type="PANTHER" id="PTHR11236">
    <property type="entry name" value="AMINOBENZOATE/ANTHRANILATE SYNTHASE"/>
    <property type="match status" value="1"/>
</dbReference>
<keyword evidence="9 15" id="KW-0822">Tryptophan biosynthesis</keyword>
<comment type="function">
    <text evidence="13 15">Part of a heterotetrameric complex that catalyzes the two-step biosynthesis of anthranilate, an intermediate in the biosynthesis of L-tryptophan. In the first step, the glutamine-binding beta subunit (TrpG) of anthranilate synthase (AS) provides the glutamine amidotransferase activity which generates ammonia as a substrate that, along with chorismate, is used in the second step, catalyzed by the large alpha subunit of AS (TrpE) to produce anthranilate. In the absence of TrpG, TrpE can synthesize anthranilate directly from chorismate and high concentrations of ammonia.</text>
</comment>
<dbReference type="EMBL" id="NPDR01000001">
    <property type="protein sequence ID" value="PJZ50222.1"/>
    <property type="molecule type" value="Genomic_DNA"/>
</dbReference>
<dbReference type="UniPathway" id="UPA00035">
    <property type="reaction ID" value="UER00040"/>
</dbReference>
<dbReference type="InterPro" id="IPR005801">
    <property type="entry name" value="ADC_synthase"/>
</dbReference>
<dbReference type="InterPro" id="IPR015890">
    <property type="entry name" value="Chorismate_C"/>
</dbReference>
<dbReference type="Pfam" id="PF00425">
    <property type="entry name" value="Chorismate_bind"/>
    <property type="match status" value="1"/>
</dbReference>
<comment type="caution">
    <text evidence="18">The sequence shown here is derived from an EMBL/GenBank/DDBJ whole genome shotgun (WGS) entry which is preliminary data.</text>
</comment>
<dbReference type="Gene3D" id="3.60.120.10">
    <property type="entry name" value="Anthranilate synthase"/>
    <property type="match status" value="1"/>
</dbReference>
<keyword evidence="10 15" id="KW-0460">Magnesium</keyword>
<reference evidence="18 19" key="1">
    <citation type="submission" date="2017-07" db="EMBL/GenBank/DDBJ databases">
        <title>Leptospira spp. isolated from tropical soils.</title>
        <authorList>
            <person name="Thibeaux R."/>
            <person name="Iraola G."/>
            <person name="Ferres I."/>
            <person name="Bierque E."/>
            <person name="Girault D."/>
            <person name="Soupe-Gilbert M.-E."/>
            <person name="Picardeau M."/>
            <person name="Goarant C."/>
        </authorList>
    </citation>
    <scope>NUCLEOTIDE SEQUENCE [LARGE SCALE GENOMIC DNA]</scope>
    <source>
        <strain evidence="18 19">FH4-C-A2</strain>
    </source>
</reference>
<dbReference type="GO" id="GO:0004049">
    <property type="term" value="F:anthranilate synthase activity"/>
    <property type="evidence" value="ECO:0007669"/>
    <property type="project" value="UniProtKB-EC"/>
</dbReference>
<comment type="cofactor">
    <cofactor evidence="1 15">
        <name>Mg(2+)</name>
        <dbReference type="ChEBI" id="CHEBI:18420"/>
    </cofactor>
</comment>
<evidence type="ECO:0000256" key="1">
    <source>
        <dbReference type="ARBA" id="ARBA00001946"/>
    </source>
</evidence>